<dbReference type="SUPFAM" id="SSF47336">
    <property type="entry name" value="ACP-like"/>
    <property type="match status" value="2"/>
</dbReference>
<dbReference type="PROSITE" id="PS50075">
    <property type="entry name" value="CARRIER"/>
    <property type="match status" value="2"/>
</dbReference>
<dbReference type="InterPro" id="IPR050091">
    <property type="entry name" value="PKS_NRPS_Biosynth_Enz"/>
</dbReference>
<dbReference type="CDD" id="cd05930">
    <property type="entry name" value="A_NRPS"/>
    <property type="match status" value="1"/>
</dbReference>
<dbReference type="Pfam" id="PF00550">
    <property type="entry name" value="PP-binding"/>
    <property type="match status" value="2"/>
</dbReference>
<dbReference type="PANTHER" id="PTHR43775">
    <property type="entry name" value="FATTY ACID SYNTHASE"/>
    <property type="match status" value="1"/>
</dbReference>
<dbReference type="Pfam" id="PF00975">
    <property type="entry name" value="Thioesterase"/>
    <property type="match status" value="1"/>
</dbReference>
<dbReference type="Gene3D" id="3.40.50.1820">
    <property type="entry name" value="alpha/beta hydrolase"/>
    <property type="match status" value="1"/>
</dbReference>
<dbReference type="InterPro" id="IPR023213">
    <property type="entry name" value="CAT-like_dom_sf"/>
</dbReference>
<dbReference type="InterPro" id="IPR036736">
    <property type="entry name" value="ACP-like_sf"/>
</dbReference>
<dbReference type="InterPro" id="IPR032821">
    <property type="entry name" value="PKS_assoc"/>
</dbReference>
<dbReference type="InterPro" id="IPR000873">
    <property type="entry name" value="AMP-dep_synth/lig_dom"/>
</dbReference>
<dbReference type="PROSITE" id="PS52004">
    <property type="entry name" value="KS3_2"/>
    <property type="match status" value="1"/>
</dbReference>
<dbReference type="RefSeq" id="WP_127027457.1">
    <property type="nucleotide sequence ID" value="NZ_RYFG02000116.1"/>
</dbReference>
<dbReference type="PROSITE" id="PS00455">
    <property type="entry name" value="AMP_BINDING"/>
    <property type="match status" value="1"/>
</dbReference>
<dbReference type="InterPro" id="IPR020841">
    <property type="entry name" value="PKS_Beta-ketoAc_synthase_dom"/>
</dbReference>
<dbReference type="SUPFAM" id="SSF55048">
    <property type="entry name" value="Probable ACP-binding domain of malonyl-CoA ACP transacylase"/>
    <property type="match status" value="1"/>
</dbReference>
<dbReference type="Pfam" id="PF00109">
    <property type="entry name" value="ketoacyl-synt"/>
    <property type="match status" value="1"/>
</dbReference>
<evidence type="ECO:0000256" key="4">
    <source>
        <dbReference type="ARBA" id="ARBA00022679"/>
    </source>
</evidence>
<dbReference type="SMART" id="SM00825">
    <property type="entry name" value="PKS_KS"/>
    <property type="match status" value="1"/>
</dbReference>
<dbReference type="SUPFAM" id="SSF53474">
    <property type="entry name" value="alpha/beta-Hydrolases"/>
    <property type="match status" value="1"/>
</dbReference>
<sequence length="2450" mass="271527">MEKTSTRSDQNHLVKQALVELRELKAKLKKLENAKNEPIAIIGMGCRFPKGVDNLKDFWSLLSNGVDAITDIPADRWDVEASYDPDPDASGKSYIRHGGFIDGIDLFDPDFFNIPPREAKQLDPQLRLLLEVTWESLENAGLSPDQIRGTEAGVYVGLMNSDYVFRQFGGITPSSIDPYMLTGNSNSFLAGRLSYSLGLHGPSMVVSTACSSSLVTVDLACKALRNKECDLAFAGGVNLILDPVTNIMLSQMRAIASDGRCKSFDASADGYSRGEGCGMIVLKRLSDALADRDNVLALIRGSAVNHDGKSAGLTVPNGLAQERLLRKAFKAAGVEPADVGYIEAHGTGTALGDPIEIRALTRIMGDNREAPLHIGSVKTNIGHLEAAAGIAGLIKTVLALQYQQIPPSLHFKEPNPHIPWDRIPLKVVTELSPWPHRNKPNIAGVSSFGLSGINAHIILEEAPTSEVETISEERPQHILALSANSDDGLRELAQRYISHLKFNPEQSFADVCYTTNLSRIDLPHRLHVVAESSLEAQQLLSAATSTATRTRIKKAPKVAFLFTGQGSQYPDMGRQLFETQPTFRRALCRCDEILRAYLDIPLLEILYPKEGLSSIKDTANEFVIHQTAYAQPALFSLEYALSQLWQSWGIKPDVVMGHSVGEYVAALVGGVFNLEDGLKMIVERGRLMQALPKNGKMTSISVSEADAAAAIRASDSGNEVSIAAINGPKSVVISGSDNAVVKVVQFLLRQGLLKEQSDAIDLEVSHAFHSQLMDPVLVPYAEVIQKIKLSAPSIRLISNITGQSIQNEIASANYWCRHLREPVRFADGIDSLNQLDVDVFLEIGPKPVLLGLGQQCLFEGKERAWLPTLRKNKDWEQILCSLGRLYELGAKVDWPGFEQDYAKARRRVVLPNYPFQRQRYWVLNNKSHLNTGKCASTKCTTLLNQGNSNELADWLAQTKDFSQEELKLMPKILEALVEQHRRETEEARIDAQIANDTAYPESSEPIDVSLPLLDCLQNAPADEHLMLVTEALEAKVVKVLGLSRAVDTDISLVELGFDSLMSTELRTWCKREFGVELDIANFLSSLGVSALAQKLVEQISFSASSSLAAADTGNIGTSASKNNAPFPLSHGQQALWFIYQNAPDSSAYNVGLALRICSELDVDGLRRVFQLLSDRHPALRSTFSAANNGEPQQIVHQARQVDFETIDATKWEYSLLVQQVDSVHKQPFDLTEGPLMRIRLFSCSASDHVMLLTFHHIICDNWSIWTLLSEFRDLYSVVKTGRSKILPSIQHHYSDFVRWQQEMLSGQAGNDLWAYWQKQLNGEILPLDLHTDYPRPAIQTYKGASYAVMLPAELTQKIRELARQEQATLNMVLLAAYQVLLHRYTGQTDILVGAPTAGQNQSMFEHVVGYFINTVVLRADLSGNPTFQTFLQQVRQTSLEALAHQDYPFSLLVQKLHPKRDLSRSPLVQTRFSLQKEPPILSSELDMIQRVDWGGISIEPFELAEEEGQLDINMQVVEGKHTLKVILKYNTDLFDLATIQRMSGHFVNLLTNIVDRPSDCVSMIPLLSKSEREQMLVAWNDTKAEAPLDQCIHQLFEQQVSRTPTQIAAVFEDNRLSYQELNRRANQLAHRLQELGLGPEKVAGIMLERSLDIAVAILGVLKAGGAYLPLDPKTPRERLNFILQDSSAQVLLTQQKLIPEEAIPDDVPLFCLDSDWKTIAEYNDQNLVSAAGPLNLVYIIYTSGSTGKPKGVQLLHRGLTNYLTWVVRTFDVGKGSGAPVISSVGFDLTITSLFPPLLTGKTVYFFPEGNEIETLSKVLIEDQNLSLIKFTPTHLEMLNQLLPAKKMAAPVQTLVIGGEVLSGQQLTFWQTYAPNTRLFNHYGPTEAVVGCCYYPVSEPMSGNIPIGKPISNVQLYILDPHLEPVPVGVIGELHIGGAGVARGYLNRPELNQEKFITNPFGEGRLFKTGDLACYRADGNIEFFGRKDSQVKLRGYRIELSEIEVLLSNHSGIQDSVVMVREDKPGDQRLVAYIIPSDGSQQAGITDEQLRRYLADELPGYMIPSHFVTMDSFPLIANGKVNRKALPAPKINDLKDSPASPRDTLELELTPIWESVLGYHPIGIHDSFFDLGGHSLLAVRLMAKIQKKFGRDLPLSLLLQNDTIAKFADCLRKAASADDTWSPLVAIQPLGNRQPLFCIPGAGGNVIYFHKLASYLGSDQPFYGLQAAGLNGIATPHTTVEEMAAYYIEAMKQVQPTGPYRVCGHSVGGWVAFEIGQQLLKQGEQIAFVGIIDTPIPNKDREDRSGWDNAKWIIELTARIQHLLSADLSVSLDDLRELDFDQQLHYFKSRLNQAGLFPAEVGIDQLKSILQLFKAQSQVIYFPKDVIPSRLSLFRTDTVHKNLPPEDQTWGWQTFGSVDIYQVPGEHLTVLAEPYVQILAKEMSACLEVLS</sequence>
<organism evidence="8 9">
    <name type="scientific">Candidatus Methylobacter oryzae</name>
    <dbReference type="NCBI Taxonomy" id="2497749"/>
    <lineage>
        <taxon>Bacteria</taxon>
        <taxon>Pseudomonadati</taxon>
        <taxon>Pseudomonadota</taxon>
        <taxon>Gammaproteobacteria</taxon>
        <taxon>Methylococcales</taxon>
        <taxon>Methylococcaceae</taxon>
        <taxon>Methylobacter</taxon>
    </lineage>
</organism>
<comment type="similarity">
    <text evidence="5">In the C-terminal section; belongs to the NRP synthetase family.</text>
</comment>
<dbReference type="Pfam" id="PF00668">
    <property type="entry name" value="Condensation"/>
    <property type="match status" value="1"/>
</dbReference>
<dbReference type="InterPro" id="IPR016036">
    <property type="entry name" value="Malonyl_transacylase_ACP-bd"/>
</dbReference>
<feature type="domain" description="Carrier" evidence="6">
    <location>
        <begin position="2099"/>
        <end position="2174"/>
    </location>
</feature>
<reference evidence="8 9" key="1">
    <citation type="journal article" date="2019" name="Antonie Van Leeuwenhoek">
        <title>Description of 'Ca. Methylobacter oryzae' KRF1, a novel species from the environmentally important Methylobacter clade 2.</title>
        <authorList>
            <person name="Khatri K."/>
            <person name="Mohite J.A."/>
            <person name="Pandit P.S."/>
            <person name="Bahulikar R."/>
            <person name="Rahalkar M.C."/>
        </authorList>
    </citation>
    <scope>NUCLEOTIDE SEQUENCE [LARGE SCALE GENOMIC DNA]</scope>
    <source>
        <strain evidence="8 9">KRF1</strain>
    </source>
</reference>
<evidence type="ECO:0000256" key="2">
    <source>
        <dbReference type="ARBA" id="ARBA00022450"/>
    </source>
</evidence>
<dbReference type="EMBL" id="RYFG02000116">
    <property type="protein sequence ID" value="TRW90769.1"/>
    <property type="molecule type" value="Genomic_DNA"/>
</dbReference>
<dbReference type="Gene3D" id="3.40.366.10">
    <property type="entry name" value="Malonyl-Coenzyme A Acyl Carrier Protein, domain 2"/>
    <property type="match status" value="1"/>
</dbReference>
<dbReference type="InterPro" id="IPR001242">
    <property type="entry name" value="Condensation_dom"/>
</dbReference>
<comment type="caution">
    <text evidence="8">The sequence shown here is derived from an EMBL/GenBank/DDBJ whole genome shotgun (WGS) entry which is preliminary data.</text>
</comment>
<dbReference type="Pfam" id="PF16197">
    <property type="entry name" value="KAsynt_C_assoc"/>
    <property type="match status" value="1"/>
</dbReference>
<dbReference type="InterPro" id="IPR018201">
    <property type="entry name" value="Ketoacyl_synth_AS"/>
</dbReference>
<dbReference type="SMART" id="SM00823">
    <property type="entry name" value="PKS_PP"/>
    <property type="match status" value="2"/>
</dbReference>
<dbReference type="SUPFAM" id="SSF52151">
    <property type="entry name" value="FabD/lysophospholipase-like"/>
    <property type="match status" value="1"/>
</dbReference>
<proteinExistence type="inferred from homology"/>
<dbReference type="InterPro" id="IPR025110">
    <property type="entry name" value="AMP-bd_C"/>
</dbReference>
<evidence type="ECO:0000313" key="9">
    <source>
        <dbReference type="Proteomes" id="UP000733744"/>
    </source>
</evidence>
<dbReference type="CDD" id="cd00833">
    <property type="entry name" value="PKS"/>
    <property type="match status" value="1"/>
</dbReference>
<dbReference type="Pfam" id="PF13193">
    <property type="entry name" value="AMP-binding_C"/>
    <property type="match status" value="1"/>
</dbReference>
<dbReference type="InterPro" id="IPR020806">
    <property type="entry name" value="PKS_PP-bd"/>
</dbReference>
<evidence type="ECO:0000256" key="3">
    <source>
        <dbReference type="ARBA" id="ARBA00022553"/>
    </source>
</evidence>
<dbReference type="Gene3D" id="1.10.1200.10">
    <property type="entry name" value="ACP-like"/>
    <property type="match status" value="2"/>
</dbReference>
<dbReference type="InterPro" id="IPR009081">
    <property type="entry name" value="PP-bd_ACP"/>
</dbReference>
<dbReference type="Gene3D" id="2.30.38.10">
    <property type="entry name" value="Luciferase, Domain 3"/>
    <property type="match status" value="1"/>
</dbReference>
<keyword evidence="2" id="KW-0596">Phosphopantetheine</keyword>
<dbReference type="InterPro" id="IPR016039">
    <property type="entry name" value="Thiolase-like"/>
</dbReference>
<evidence type="ECO:0000259" key="6">
    <source>
        <dbReference type="PROSITE" id="PS50075"/>
    </source>
</evidence>
<dbReference type="InterPro" id="IPR029058">
    <property type="entry name" value="AB_hydrolase_fold"/>
</dbReference>
<dbReference type="InterPro" id="IPR016035">
    <property type="entry name" value="Acyl_Trfase/lysoPLipase"/>
</dbReference>
<dbReference type="SUPFAM" id="SSF53901">
    <property type="entry name" value="Thiolase-like"/>
    <property type="match status" value="1"/>
</dbReference>
<dbReference type="Proteomes" id="UP000733744">
    <property type="component" value="Unassembled WGS sequence"/>
</dbReference>
<keyword evidence="3" id="KW-0597">Phosphoprotein</keyword>
<dbReference type="InterPro" id="IPR001227">
    <property type="entry name" value="Ac_transferase_dom_sf"/>
</dbReference>
<dbReference type="InterPro" id="IPR010071">
    <property type="entry name" value="AA_adenyl_dom"/>
</dbReference>
<dbReference type="InterPro" id="IPR014043">
    <property type="entry name" value="Acyl_transferase_dom"/>
</dbReference>
<dbReference type="Pfam" id="PF00698">
    <property type="entry name" value="Acyl_transf_1"/>
    <property type="match status" value="1"/>
</dbReference>
<dbReference type="Gene3D" id="3.40.47.10">
    <property type="match status" value="1"/>
</dbReference>
<feature type="domain" description="Carrier" evidence="6">
    <location>
        <begin position="1023"/>
        <end position="1099"/>
    </location>
</feature>
<dbReference type="Gene3D" id="3.40.50.980">
    <property type="match status" value="2"/>
</dbReference>
<dbReference type="SUPFAM" id="SSF56801">
    <property type="entry name" value="Acetyl-CoA synthetase-like"/>
    <property type="match status" value="1"/>
</dbReference>
<dbReference type="InterPro" id="IPR001031">
    <property type="entry name" value="Thioesterase"/>
</dbReference>
<dbReference type="Gene3D" id="3.30.559.10">
    <property type="entry name" value="Chloramphenicol acetyltransferase-like domain"/>
    <property type="match status" value="1"/>
</dbReference>
<protein>
    <submittedName>
        <fullName evidence="8">Amino acid adenylation domain-containing protein</fullName>
    </submittedName>
</protein>
<accession>A0ABY3C6Y7</accession>
<evidence type="ECO:0000256" key="1">
    <source>
        <dbReference type="ARBA" id="ARBA00005194"/>
    </source>
</evidence>
<dbReference type="SUPFAM" id="SSF52777">
    <property type="entry name" value="CoA-dependent acyltransferases"/>
    <property type="match status" value="2"/>
</dbReference>
<gene>
    <name evidence="8" type="ORF">EKO24_018400</name>
</gene>
<dbReference type="CDD" id="cd19531">
    <property type="entry name" value="LCL_NRPS-like"/>
    <property type="match status" value="1"/>
</dbReference>
<dbReference type="Gene3D" id="3.30.70.3290">
    <property type="match status" value="1"/>
</dbReference>
<evidence type="ECO:0000313" key="8">
    <source>
        <dbReference type="EMBL" id="TRW90769.1"/>
    </source>
</evidence>
<dbReference type="InterPro" id="IPR045851">
    <property type="entry name" value="AMP-bd_C_sf"/>
</dbReference>
<dbReference type="NCBIfam" id="TIGR01733">
    <property type="entry name" value="AA-adenyl-dom"/>
    <property type="match status" value="1"/>
</dbReference>
<dbReference type="InterPro" id="IPR014031">
    <property type="entry name" value="Ketoacyl_synth_C"/>
</dbReference>
<name>A0ABY3C6Y7_9GAMM</name>
<evidence type="ECO:0000259" key="7">
    <source>
        <dbReference type="PROSITE" id="PS52004"/>
    </source>
</evidence>
<dbReference type="Gene3D" id="3.30.559.30">
    <property type="entry name" value="Nonribosomal peptide synthetase, condensation domain"/>
    <property type="match status" value="1"/>
</dbReference>
<dbReference type="PANTHER" id="PTHR43775:SF37">
    <property type="entry name" value="SI:DKEY-61P9.11"/>
    <property type="match status" value="1"/>
</dbReference>
<dbReference type="SMART" id="SM00827">
    <property type="entry name" value="PKS_AT"/>
    <property type="match status" value="1"/>
</dbReference>
<comment type="pathway">
    <text evidence="1">Lipid metabolism; fatty acid biosynthesis.</text>
</comment>
<feature type="domain" description="Ketosynthase family 3 (KS3)" evidence="7">
    <location>
        <begin position="36"/>
        <end position="461"/>
    </location>
</feature>
<dbReference type="InterPro" id="IPR014030">
    <property type="entry name" value="Ketoacyl_synth_N"/>
</dbReference>
<evidence type="ECO:0000256" key="5">
    <source>
        <dbReference type="ARBA" id="ARBA00029443"/>
    </source>
</evidence>
<dbReference type="PROSITE" id="PS00606">
    <property type="entry name" value="KS3_1"/>
    <property type="match status" value="1"/>
</dbReference>
<dbReference type="InterPro" id="IPR020845">
    <property type="entry name" value="AMP-binding_CS"/>
</dbReference>
<dbReference type="Pfam" id="PF02801">
    <property type="entry name" value="Ketoacyl-synt_C"/>
    <property type="match status" value="1"/>
</dbReference>
<keyword evidence="9" id="KW-1185">Reference proteome</keyword>
<dbReference type="Pfam" id="PF00501">
    <property type="entry name" value="AMP-binding"/>
    <property type="match status" value="1"/>
</dbReference>
<keyword evidence="4" id="KW-0808">Transferase</keyword>
<dbReference type="Gene3D" id="3.30.300.30">
    <property type="match status" value="1"/>
</dbReference>